<evidence type="ECO:0000256" key="1">
    <source>
        <dbReference type="SAM" id="MobiDB-lite"/>
    </source>
</evidence>
<organism evidence="2">
    <name type="scientific">Comamonas kerstersii</name>
    <dbReference type="NCBI Taxonomy" id="225992"/>
    <lineage>
        <taxon>Bacteria</taxon>
        <taxon>Pseudomonadati</taxon>
        <taxon>Pseudomonadota</taxon>
        <taxon>Betaproteobacteria</taxon>
        <taxon>Burkholderiales</taxon>
        <taxon>Comamonadaceae</taxon>
        <taxon>Comamonas</taxon>
    </lineage>
</organism>
<feature type="region of interest" description="Disordered" evidence="1">
    <location>
        <begin position="100"/>
        <end position="121"/>
    </location>
</feature>
<comment type="caution">
    <text evidence="2">The sequence shown here is derived from an EMBL/GenBank/DDBJ whole genome shotgun (WGS) entry which is preliminary data.</text>
</comment>
<sequence>RNALGIPAFGHVQWTPEMLVALGTDSDAALAKRWGMSKASVVAKRKELGIACTSEQQGGAFDWTPEAVALLGTASDAKVAEQLGLSRLTVYNARMARGIPAAGRRKAAAPDSGQLTSRTDT</sequence>
<gene>
    <name evidence="2" type="ORF">F7P80_10925</name>
</gene>
<dbReference type="RefSeq" id="WP_151044719.1">
    <property type="nucleotide sequence ID" value="NZ_VZOT01000007.1"/>
</dbReference>
<dbReference type="EMBL" id="VZOT01000007">
    <property type="protein sequence ID" value="KAB0586144.1"/>
    <property type="molecule type" value="Genomic_DNA"/>
</dbReference>
<dbReference type="AlphaFoldDB" id="A0A6A1R162"/>
<reference evidence="2" key="1">
    <citation type="submission" date="2019-09" db="EMBL/GenBank/DDBJ databases">
        <title>Draft genome sequences of 48 bacterial type strains from the CCUG.</title>
        <authorList>
            <person name="Tunovic T."/>
            <person name="Pineiro-Iglesias B."/>
            <person name="Unosson C."/>
            <person name="Inganas E."/>
            <person name="Ohlen M."/>
            <person name="Cardew S."/>
            <person name="Jensie-Markopoulos S."/>
            <person name="Salva-Serra F."/>
            <person name="Jaen-Luchoro D."/>
            <person name="Karlsson R."/>
            <person name="Svensson-Stadler L."/>
            <person name="Chun J."/>
            <person name="Moore E."/>
        </authorList>
    </citation>
    <scope>NUCLEOTIDE SEQUENCE</scope>
    <source>
        <strain evidence="2">CCUG 15333</strain>
    </source>
</reference>
<accession>A0A6A1R162</accession>
<feature type="non-terminal residue" evidence="2">
    <location>
        <position position="1"/>
    </location>
</feature>
<proteinExistence type="predicted"/>
<evidence type="ECO:0000313" key="2">
    <source>
        <dbReference type="EMBL" id="KAB0586144.1"/>
    </source>
</evidence>
<protein>
    <submittedName>
        <fullName evidence="2">Uncharacterized protein</fullName>
    </submittedName>
</protein>
<name>A0A6A1R162_9BURK</name>